<dbReference type="EMBL" id="JACIGY010000001">
    <property type="protein sequence ID" value="MBB4409610.1"/>
    <property type="molecule type" value="Genomic_DNA"/>
</dbReference>
<dbReference type="AlphaFoldDB" id="A0A7W6S690"/>
<evidence type="ECO:0000313" key="5">
    <source>
        <dbReference type="Proteomes" id="UP000524535"/>
    </source>
</evidence>
<sequence length="103" mass="10904">MTEAAKHTPGPWIVSDYSKYHVQKPNRGLLCSTGVGNSSGHSDRYEDYANARLIAAAPDLLEALKEATLALEGFSKGEGVFKPIEQTIVMSRAAIAKAEGGAA</sequence>
<dbReference type="Proteomes" id="UP000576087">
    <property type="component" value="Unassembled WGS sequence"/>
</dbReference>
<gene>
    <name evidence="2" type="ORF">GGE31_000081</name>
    <name evidence="1" type="ORF">GGE33_001704</name>
    <name evidence="3" type="ORF">GGE35_000080</name>
</gene>
<proteinExistence type="predicted"/>
<organism evidence="1 4">
    <name type="scientific">Aliirhizobium cellulosilyticum</name>
    <dbReference type="NCBI Taxonomy" id="393664"/>
    <lineage>
        <taxon>Bacteria</taxon>
        <taxon>Pseudomonadati</taxon>
        <taxon>Pseudomonadota</taxon>
        <taxon>Alphaproteobacteria</taxon>
        <taxon>Hyphomicrobiales</taxon>
        <taxon>Rhizobiaceae</taxon>
        <taxon>Aliirhizobium</taxon>
    </lineage>
</organism>
<dbReference type="EMBL" id="JACIHM010000001">
    <property type="protein sequence ID" value="MBB4444298.1"/>
    <property type="molecule type" value="Genomic_DNA"/>
</dbReference>
<protein>
    <submittedName>
        <fullName evidence="1">Uncharacterized protein</fullName>
    </submittedName>
</protein>
<evidence type="ECO:0000313" key="2">
    <source>
        <dbReference type="EMBL" id="MBB4409610.1"/>
    </source>
</evidence>
<evidence type="ECO:0000313" key="1">
    <source>
        <dbReference type="EMBL" id="MBB4347996.1"/>
    </source>
</evidence>
<dbReference type="RefSeq" id="WP_183822067.1">
    <property type="nucleotide sequence ID" value="NZ_JACIGW010000001.1"/>
</dbReference>
<evidence type="ECO:0000313" key="4">
    <source>
        <dbReference type="Proteomes" id="UP000520770"/>
    </source>
</evidence>
<dbReference type="EMBL" id="JACIGW010000001">
    <property type="protein sequence ID" value="MBB4347996.1"/>
    <property type="molecule type" value="Genomic_DNA"/>
</dbReference>
<reference evidence="4 5" key="1">
    <citation type="submission" date="2020-08" db="EMBL/GenBank/DDBJ databases">
        <title>Genomic Encyclopedia of Type Strains, Phase IV (KMG-V): Genome sequencing to study the core and pangenomes of soil and plant-associated prokaryotes.</title>
        <authorList>
            <person name="Whitman W."/>
        </authorList>
    </citation>
    <scope>NUCLEOTIDE SEQUENCE [LARGE SCALE GENOMIC DNA]</scope>
    <source>
        <strain evidence="2 5">SEMIA 444</strain>
        <strain evidence="1 4">SEMIA 448</strain>
        <strain evidence="3 6">SEMIA 452</strain>
    </source>
</reference>
<evidence type="ECO:0000313" key="3">
    <source>
        <dbReference type="EMBL" id="MBB4444298.1"/>
    </source>
</evidence>
<comment type="caution">
    <text evidence="1">The sequence shown here is derived from an EMBL/GenBank/DDBJ whole genome shotgun (WGS) entry which is preliminary data.</text>
</comment>
<dbReference type="Proteomes" id="UP000520770">
    <property type="component" value="Unassembled WGS sequence"/>
</dbReference>
<name>A0A7W6S690_9HYPH</name>
<keyword evidence="5" id="KW-1185">Reference proteome</keyword>
<evidence type="ECO:0000313" key="6">
    <source>
        <dbReference type="Proteomes" id="UP000576087"/>
    </source>
</evidence>
<accession>A0A7W6S690</accession>
<dbReference type="Proteomes" id="UP000524535">
    <property type="component" value="Unassembled WGS sequence"/>
</dbReference>